<dbReference type="RefSeq" id="WP_126911698.1">
    <property type="nucleotide sequence ID" value="NZ_ML133784.1"/>
</dbReference>
<reference evidence="1 2" key="1">
    <citation type="submission" date="2018-11" db="EMBL/GenBank/DDBJ databases">
        <title>Rhizobium chutanense sp. nov., isolated from root nodules of Phaseolus vulgaris in China.</title>
        <authorList>
            <person name="Huo Y."/>
        </authorList>
    </citation>
    <scope>NUCLEOTIDE SEQUENCE [LARGE SCALE GENOMIC DNA]</scope>
    <source>
        <strain evidence="1 2">C16</strain>
    </source>
</reference>
<evidence type="ECO:0000313" key="2">
    <source>
        <dbReference type="Proteomes" id="UP000278081"/>
    </source>
</evidence>
<dbReference type="AlphaFoldDB" id="A0A3S0QJI3"/>
<dbReference type="OrthoDB" id="9915340at2"/>
<proteinExistence type="predicted"/>
<accession>A0A3S0QJI3</accession>
<dbReference type="Proteomes" id="UP000278081">
    <property type="component" value="Unassembled WGS sequence"/>
</dbReference>
<evidence type="ECO:0000313" key="1">
    <source>
        <dbReference type="EMBL" id="RUL98057.1"/>
    </source>
</evidence>
<name>A0A3S0QJI3_9HYPH</name>
<gene>
    <name evidence="1" type="ORF">EFR84_29400</name>
</gene>
<organism evidence="1 2">
    <name type="scientific">Rhizobium chutanense</name>
    <dbReference type="NCBI Taxonomy" id="2035448"/>
    <lineage>
        <taxon>Bacteria</taxon>
        <taxon>Pseudomonadati</taxon>
        <taxon>Pseudomonadota</taxon>
        <taxon>Alphaproteobacteria</taxon>
        <taxon>Hyphomicrobiales</taxon>
        <taxon>Rhizobiaceae</taxon>
        <taxon>Rhizobium/Agrobacterium group</taxon>
        <taxon>Rhizobium</taxon>
    </lineage>
</organism>
<protein>
    <submittedName>
        <fullName evidence="1">Uncharacterized protein</fullName>
    </submittedName>
</protein>
<sequence length="155" mass="17444">MNLRSALRRIAHELGLKGYYTHDDVIKELRSRHPGLIAAESQRLETIALKRILSDVDAKQAKTYNAEQGDFFPELAGFPGSYDARAVGLTDQKGVRVLLQLLPVKLVRAIATYAKPPKKNSSPQGRLKSYLDELSSYVQSDEEMFGEVIKRSRKK</sequence>
<comment type="caution">
    <text evidence="1">The sequence shown here is derived from an EMBL/GenBank/DDBJ whole genome shotgun (WGS) entry which is preliminary data.</text>
</comment>
<dbReference type="EMBL" id="RJTJ01000037">
    <property type="protein sequence ID" value="RUL98057.1"/>
    <property type="molecule type" value="Genomic_DNA"/>
</dbReference>